<dbReference type="InterPro" id="IPR052895">
    <property type="entry name" value="HetReg/Transcr_Mod"/>
</dbReference>
<dbReference type="AlphaFoldDB" id="A0AA40APA1"/>
<protein>
    <submittedName>
        <fullName evidence="2">Heterokaryon incompatibility protein-domain-containing protein</fullName>
    </submittedName>
</protein>
<feature type="domain" description="Heterokaryon incompatibility" evidence="1">
    <location>
        <begin position="48"/>
        <end position="207"/>
    </location>
</feature>
<accession>A0AA40APA1</accession>
<dbReference type="InterPro" id="IPR010730">
    <property type="entry name" value="HET"/>
</dbReference>
<dbReference type="Pfam" id="PF26639">
    <property type="entry name" value="Het-6_barrel"/>
    <property type="match status" value="1"/>
</dbReference>
<evidence type="ECO:0000259" key="1">
    <source>
        <dbReference type="Pfam" id="PF06985"/>
    </source>
</evidence>
<dbReference type="Proteomes" id="UP001172102">
    <property type="component" value="Unassembled WGS sequence"/>
</dbReference>
<dbReference type="PANTHER" id="PTHR24148">
    <property type="entry name" value="ANKYRIN REPEAT DOMAIN-CONTAINING PROTEIN 39 HOMOLOG-RELATED"/>
    <property type="match status" value="1"/>
</dbReference>
<reference evidence="2" key="1">
    <citation type="submission" date="2023-06" db="EMBL/GenBank/DDBJ databases">
        <title>Genome-scale phylogeny and comparative genomics of the fungal order Sordariales.</title>
        <authorList>
            <consortium name="Lawrence Berkeley National Laboratory"/>
            <person name="Hensen N."/>
            <person name="Bonometti L."/>
            <person name="Westerberg I."/>
            <person name="Brannstrom I.O."/>
            <person name="Guillou S."/>
            <person name="Cros-Aarteil S."/>
            <person name="Calhoun S."/>
            <person name="Haridas S."/>
            <person name="Kuo A."/>
            <person name="Mondo S."/>
            <person name="Pangilinan J."/>
            <person name="Riley R."/>
            <person name="Labutti K."/>
            <person name="Andreopoulos B."/>
            <person name="Lipzen A."/>
            <person name="Chen C."/>
            <person name="Yanf M."/>
            <person name="Daum C."/>
            <person name="Ng V."/>
            <person name="Clum A."/>
            <person name="Steindorff A."/>
            <person name="Ohm R."/>
            <person name="Martin F."/>
            <person name="Silar P."/>
            <person name="Natvig D."/>
            <person name="Lalanne C."/>
            <person name="Gautier V."/>
            <person name="Ament-Velasquez S.L."/>
            <person name="Kruys A."/>
            <person name="Hutchinson M.I."/>
            <person name="Powell A.J."/>
            <person name="Barry K."/>
            <person name="Miller A.N."/>
            <person name="Grigoriev I.V."/>
            <person name="Debuchy R."/>
            <person name="Gladieux P."/>
            <person name="Thoren M.H."/>
            <person name="Johannesson H."/>
        </authorList>
    </citation>
    <scope>NUCLEOTIDE SEQUENCE</scope>
    <source>
        <strain evidence="2">SMH4607-1</strain>
    </source>
</reference>
<evidence type="ECO:0000313" key="2">
    <source>
        <dbReference type="EMBL" id="KAK0719486.1"/>
    </source>
</evidence>
<dbReference type="Pfam" id="PF06985">
    <property type="entry name" value="HET"/>
    <property type="match status" value="1"/>
</dbReference>
<comment type="caution">
    <text evidence="2">The sequence shown here is derived from an EMBL/GenBank/DDBJ whole genome shotgun (WGS) entry which is preliminary data.</text>
</comment>
<proteinExistence type="predicted"/>
<evidence type="ECO:0000313" key="3">
    <source>
        <dbReference type="Proteomes" id="UP001172102"/>
    </source>
</evidence>
<keyword evidence="3" id="KW-1185">Reference proteome</keyword>
<dbReference type="EMBL" id="JAUKUA010000003">
    <property type="protein sequence ID" value="KAK0719486.1"/>
    <property type="molecule type" value="Genomic_DNA"/>
</dbReference>
<name>A0AA40APA1_9PEZI</name>
<organism evidence="2 3">
    <name type="scientific">Lasiosphaeris hirsuta</name>
    <dbReference type="NCBI Taxonomy" id="260670"/>
    <lineage>
        <taxon>Eukaryota</taxon>
        <taxon>Fungi</taxon>
        <taxon>Dikarya</taxon>
        <taxon>Ascomycota</taxon>
        <taxon>Pezizomycotina</taxon>
        <taxon>Sordariomycetes</taxon>
        <taxon>Sordariomycetidae</taxon>
        <taxon>Sordariales</taxon>
        <taxon>Lasiosphaeriaceae</taxon>
        <taxon>Lasiosphaeris</taxon>
    </lineage>
</organism>
<dbReference type="PANTHER" id="PTHR24148:SF73">
    <property type="entry name" value="HET DOMAIN PROTEIN (AFU_ORTHOLOGUE AFUA_8G01020)"/>
    <property type="match status" value="1"/>
</dbReference>
<sequence>MDFYQYKPLKYDWSIRLIQFDSDSTREHDSNVLAVHLTEAQLDNDVDFEALSYTWGGPGGSSFIQVGGRMLRITSNLYSFLKRLREDGRGGDRARPYWADQICINQSDIAERNRQVALMAQIYRQSQKTLVWLGETDDDVHLALKVLREIDDLGFGRDSLLGTALPRVVQSAELLLGSQQNSANQMQLCLYNLFNRAWFTRAWVVQEVAVAGDCTVRVSGEVFRWESLDLAILALASMDKKTQGTMSGSLVLKTKAAAALRHIQYCRKEWTSRNAQKRQHDFLYLLGRLSPAMECTDPRDRVYAYLSLQQEPQVLEADYALSVDEVFVKTSFTIAAASKCLDIFAFTRYPPIGPNSATSQAPSWAIDWRMPSTMSSLATKVNSNFCASGDFQYYPSHSSFQQLDGILSVRGRVIDMVSATFVGHQFPRAGDPLALMECLEHHEVLQMASHLYPEQSNPAGESSNTLLYHGVVKVLLCYDRKLDDADGRWNEDLESALKVLEAYKSGSAKSSHDKSFGVKSIDGSETALLRRFTSKTNRKSMRTLFLTRATQMLGLAPPLSRVGDLVCIIHGSRTPIILRAAATPGQFHVMGQAYVEGWMHGENITWREEEGDVFQLC</sequence>
<gene>
    <name evidence="2" type="ORF">B0H67DRAFT_153735</name>
</gene>